<dbReference type="InterPro" id="IPR021793">
    <property type="entry name" value="Oprl"/>
</dbReference>
<dbReference type="Proteomes" id="UP000433788">
    <property type="component" value="Unassembled WGS sequence"/>
</dbReference>
<feature type="chain" id="PRO_5027079389" description="Murein lipoprotein" evidence="1">
    <location>
        <begin position="20"/>
        <end position="89"/>
    </location>
</feature>
<accession>A0A6N7QLF2</accession>
<sequence>MVKSIGTVVKLSVAASALALLAGCASQGSVDALQAELDEVRATANTALQEAGAALTAAEAADVAARSAQATADDNSEKIDRMFERSMYK</sequence>
<name>A0A6N7QLF2_9GAMM</name>
<dbReference type="Pfam" id="PF11839">
    <property type="entry name" value="Alanine_zipper"/>
    <property type="match status" value="1"/>
</dbReference>
<keyword evidence="3" id="KW-1185">Reference proteome</keyword>
<comment type="caution">
    <text evidence="2">The sequence shown here is derived from an EMBL/GenBank/DDBJ whole genome shotgun (WGS) entry which is preliminary data.</text>
</comment>
<dbReference type="EMBL" id="WJPP01000001">
    <property type="protein sequence ID" value="MRH77251.1"/>
    <property type="molecule type" value="Genomic_DNA"/>
</dbReference>
<proteinExistence type="predicted"/>
<dbReference type="NCBIfam" id="NF040598">
    <property type="entry name" value="Ala_zip_lipo"/>
    <property type="match status" value="1"/>
</dbReference>
<evidence type="ECO:0000313" key="3">
    <source>
        <dbReference type="Proteomes" id="UP000433788"/>
    </source>
</evidence>
<dbReference type="PROSITE" id="PS51257">
    <property type="entry name" value="PROKAR_LIPOPROTEIN"/>
    <property type="match status" value="1"/>
</dbReference>
<gene>
    <name evidence="2" type="ORF">GH984_00800</name>
</gene>
<dbReference type="RefSeq" id="WP_153718320.1">
    <property type="nucleotide sequence ID" value="NZ_WJPP01000001.1"/>
</dbReference>
<feature type="signal peptide" evidence="1">
    <location>
        <begin position="1"/>
        <end position="19"/>
    </location>
</feature>
<evidence type="ECO:0000313" key="2">
    <source>
        <dbReference type="EMBL" id="MRH77251.1"/>
    </source>
</evidence>
<keyword evidence="1" id="KW-0732">Signal</keyword>
<organism evidence="2 3">
    <name type="scientific">Spiribacter salilacus</name>
    <dbReference type="NCBI Taxonomy" id="2664894"/>
    <lineage>
        <taxon>Bacteria</taxon>
        <taxon>Pseudomonadati</taxon>
        <taxon>Pseudomonadota</taxon>
        <taxon>Gammaproteobacteria</taxon>
        <taxon>Chromatiales</taxon>
        <taxon>Ectothiorhodospiraceae</taxon>
        <taxon>Spiribacter</taxon>
    </lineage>
</organism>
<reference evidence="2 3" key="1">
    <citation type="submission" date="2019-11" db="EMBL/GenBank/DDBJ databases">
        <authorList>
            <person name="Zhang X.Y."/>
        </authorList>
    </citation>
    <scope>NUCLEOTIDE SEQUENCE [LARGE SCALE GENOMIC DNA]</scope>
    <source>
        <strain evidence="2 3">C176</strain>
    </source>
</reference>
<protein>
    <recommendedName>
        <fullName evidence="4">Murein lipoprotein</fullName>
    </recommendedName>
</protein>
<evidence type="ECO:0000256" key="1">
    <source>
        <dbReference type="SAM" id="SignalP"/>
    </source>
</evidence>
<evidence type="ECO:0008006" key="4">
    <source>
        <dbReference type="Google" id="ProtNLM"/>
    </source>
</evidence>
<dbReference type="AlphaFoldDB" id="A0A6N7QLF2"/>